<sequence>MAPGLPSSLSPHTCVLPSQDLIDLLASSSLPPLPQILQSFSPLPQVTTRTTTLTPVPHASFALRFSNLVEIEEGCREDEEQRAARTIDWISARISRRCAKWVEDWERVGAAAAEKEGAANLRTPWWDEVRHCVEGDHIPSKVEGWNHPVAVILAVSTMAPNPLQALAQLHARPPEFPSWVDGTQLRYSLIIHPKNSPLSDEEAGALFNAVKKQYGLQSFLLPLELPSPAPPPVPVPMTPPRLPPVPTGTDTPDPSKGPLSPGLNAGPGLAMGLNTLRFNEHDIQQTARFVREFVAMSLVPWMEKCVVEWNENFSSTRRLPSRLFSSTRRFFGSANPSPTPSHGQTSSISSVTARTRSGSQTSISSLNGGPAPPPQQRRLAEFATILGDLKLAASVWEALRKDGKGGSEILPMLLAPSPAVPLHVNHALSTLMASNTDSSALTQFRALVYAVRWDAGIEGSDFISNAEEPPSALLLAHAAYLSVRKQARRRAALWYLFAANRLEKSGIKPLTMYFLRRAHDLYTVLPEKTLSPSFWDSEGVDPGNRVSFEAILPGIEHALGRLHYTTGDVRAAVRFFLLLLRGSANTSDTTLLTAPNGHPIEMPKSVVSDRVFLEDFRVAFQHLQDTTGGKPEQGDLKLPLSFCDASHTRLRLPGDSVGGDGAVWDAREDGWRTFWRAHGKETLQSTGKAAVNEAFWIDLAMRNPLDVDVNLANLTVVVRESGDNAPSADFVEVEVVDDIILGAMETRTIPLSVRSKRSSKLFISHASYDFLSLLPTTEPLTTRGRRLQDTPLQRQGKVYAPDVALEADVEDASQRLSVDFVDDGRLVLEHGECKRMRLWVSNIGTEAVDDIWLVAGPEDEFWLDKANGQGDEVTASATEVLHSSNSLAQRLPQQIPLDAIDGNSLSPGNSFEIPFVVHASAVGDQELCLLFVYRQKEQNTFHCTRVTRVFEVRSLLSVATTYGPSRELDNLLLLNLDIRSISTSSVVTVSQVTTVSPTWSCTTATSHKLGNLLPSQAIYLPLGVRPWAHMSDNTATRQFVTGKLRDVLQGRDIDQSDPPAIELLCSHTIPYSVLQPSVTELMHQGRRNIVSSNLSAVHPNVPPQLHRSIFSLYHPHSVDIILFWDIPSEGRSGHILIAGPTLGAGHGALNDIIQEAEEMKVKRSMYAETQREKSTVLEAIRSSEWNAEMNPIVVSMHDSGLVEHDFSHSPCHVPVPATLRNYSLTHQAKYTLKLGVDISSDASRDDLAQPSWVGRLTYRGTLEPLQHVTVRPTLHVARPDTYSLGGWQLETEVGQEPRPSQDRNWRTKYRYLEGPSSQSCITVVDTSHV</sequence>
<reference evidence="1" key="1">
    <citation type="submission" date="2021-03" db="EMBL/GenBank/DDBJ databases">
        <authorList>
            <consortium name="DOE Joint Genome Institute"/>
            <person name="Ahrendt S."/>
            <person name="Looney B.P."/>
            <person name="Miyauchi S."/>
            <person name="Morin E."/>
            <person name="Drula E."/>
            <person name="Courty P.E."/>
            <person name="Chicoki N."/>
            <person name="Fauchery L."/>
            <person name="Kohler A."/>
            <person name="Kuo A."/>
            <person name="Labutti K."/>
            <person name="Pangilinan J."/>
            <person name="Lipzen A."/>
            <person name="Riley R."/>
            <person name="Andreopoulos W."/>
            <person name="He G."/>
            <person name="Johnson J."/>
            <person name="Barry K.W."/>
            <person name="Grigoriev I.V."/>
            <person name="Nagy L."/>
            <person name="Hibbett D."/>
            <person name="Henrissat B."/>
            <person name="Matheny P.B."/>
            <person name="Labbe J."/>
            <person name="Martin F."/>
        </authorList>
    </citation>
    <scope>NUCLEOTIDE SEQUENCE</scope>
    <source>
        <strain evidence="1">HHB10654</strain>
    </source>
</reference>
<proteinExistence type="predicted"/>
<dbReference type="Proteomes" id="UP000814140">
    <property type="component" value="Unassembled WGS sequence"/>
</dbReference>
<gene>
    <name evidence="1" type="ORF">BV25DRAFT_1793504</name>
</gene>
<keyword evidence="2" id="KW-1185">Reference proteome</keyword>
<protein>
    <submittedName>
        <fullName evidence="1">Uncharacterized protein</fullName>
    </submittedName>
</protein>
<reference evidence="1" key="2">
    <citation type="journal article" date="2022" name="New Phytol.">
        <title>Evolutionary transition to the ectomycorrhizal habit in the genomes of a hyperdiverse lineage of mushroom-forming fungi.</title>
        <authorList>
            <person name="Looney B."/>
            <person name="Miyauchi S."/>
            <person name="Morin E."/>
            <person name="Drula E."/>
            <person name="Courty P.E."/>
            <person name="Kohler A."/>
            <person name="Kuo A."/>
            <person name="LaButti K."/>
            <person name="Pangilinan J."/>
            <person name="Lipzen A."/>
            <person name="Riley R."/>
            <person name="Andreopoulos W."/>
            <person name="He G."/>
            <person name="Johnson J."/>
            <person name="Nolan M."/>
            <person name="Tritt A."/>
            <person name="Barry K.W."/>
            <person name="Grigoriev I.V."/>
            <person name="Nagy L.G."/>
            <person name="Hibbett D."/>
            <person name="Henrissat B."/>
            <person name="Matheny P.B."/>
            <person name="Labbe J."/>
            <person name="Martin F.M."/>
        </authorList>
    </citation>
    <scope>NUCLEOTIDE SEQUENCE</scope>
    <source>
        <strain evidence="1">HHB10654</strain>
    </source>
</reference>
<evidence type="ECO:0000313" key="1">
    <source>
        <dbReference type="EMBL" id="KAI0068320.1"/>
    </source>
</evidence>
<organism evidence="1 2">
    <name type="scientific">Artomyces pyxidatus</name>
    <dbReference type="NCBI Taxonomy" id="48021"/>
    <lineage>
        <taxon>Eukaryota</taxon>
        <taxon>Fungi</taxon>
        <taxon>Dikarya</taxon>
        <taxon>Basidiomycota</taxon>
        <taxon>Agaricomycotina</taxon>
        <taxon>Agaricomycetes</taxon>
        <taxon>Russulales</taxon>
        <taxon>Auriscalpiaceae</taxon>
        <taxon>Artomyces</taxon>
    </lineage>
</organism>
<name>A0ACB8TIW0_9AGAM</name>
<comment type="caution">
    <text evidence="1">The sequence shown here is derived from an EMBL/GenBank/DDBJ whole genome shotgun (WGS) entry which is preliminary data.</text>
</comment>
<dbReference type="EMBL" id="MU277188">
    <property type="protein sequence ID" value="KAI0068320.1"/>
    <property type="molecule type" value="Genomic_DNA"/>
</dbReference>
<accession>A0ACB8TIW0</accession>
<evidence type="ECO:0000313" key="2">
    <source>
        <dbReference type="Proteomes" id="UP000814140"/>
    </source>
</evidence>